<feature type="transmembrane region" description="Helical" evidence="1">
    <location>
        <begin position="177"/>
        <end position="198"/>
    </location>
</feature>
<dbReference type="RefSeq" id="WP_406793671.1">
    <property type="nucleotide sequence ID" value="NZ_JBJHZX010000033.1"/>
</dbReference>
<feature type="transmembrane region" description="Helical" evidence="1">
    <location>
        <begin position="123"/>
        <end position="140"/>
    </location>
</feature>
<feature type="transmembrane region" description="Helical" evidence="1">
    <location>
        <begin position="147"/>
        <end position="165"/>
    </location>
</feature>
<keyword evidence="1" id="KW-0472">Membrane</keyword>
<dbReference type="SMART" id="SM00267">
    <property type="entry name" value="GGDEF"/>
    <property type="match status" value="1"/>
</dbReference>
<comment type="caution">
    <text evidence="3">The sequence shown here is derived from an EMBL/GenBank/DDBJ whole genome shotgun (WGS) entry which is preliminary data.</text>
</comment>
<dbReference type="Gene3D" id="3.30.70.270">
    <property type="match status" value="1"/>
</dbReference>
<feature type="transmembrane region" description="Helical" evidence="1">
    <location>
        <begin position="95"/>
        <end position="117"/>
    </location>
</feature>
<dbReference type="InterPro" id="IPR043128">
    <property type="entry name" value="Rev_trsase/Diguanyl_cyclase"/>
</dbReference>
<dbReference type="SUPFAM" id="SSF55073">
    <property type="entry name" value="Nucleotide cyclase"/>
    <property type="match status" value="1"/>
</dbReference>
<dbReference type="PANTHER" id="PTHR45138:SF9">
    <property type="entry name" value="DIGUANYLATE CYCLASE DGCM-RELATED"/>
    <property type="match status" value="1"/>
</dbReference>
<dbReference type="CDD" id="cd01949">
    <property type="entry name" value="GGDEF"/>
    <property type="match status" value="1"/>
</dbReference>
<feature type="transmembrane region" description="Helical" evidence="1">
    <location>
        <begin position="65"/>
        <end position="86"/>
    </location>
</feature>
<gene>
    <name evidence="3" type="ORF">ACJDU8_18640</name>
</gene>
<evidence type="ECO:0000313" key="3">
    <source>
        <dbReference type="EMBL" id="MFL0197565.1"/>
    </source>
</evidence>
<reference evidence="3 4" key="1">
    <citation type="submission" date="2024-11" db="EMBL/GenBank/DDBJ databases">
        <authorList>
            <person name="Heng Y.C."/>
            <person name="Lim A.C.H."/>
            <person name="Lee J.K.Y."/>
            <person name="Kittelmann S."/>
        </authorList>
    </citation>
    <scope>NUCLEOTIDE SEQUENCE [LARGE SCALE GENOMIC DNA]</scope>
    <source>
        <strain evidence="3 4">WILCCON 0269</strain>
    </source>
</reference>
<dbReference type="EMBL" id="JBJHZX010000033">
    <property type="protein sequence ID" value="MFL0197565.1"/>
    <property type="molecule type" value="Genomic_DNA"/>
</dbReference>
<feature type="transmembrane region" description="Helical" evidence="1">
    <location>
        <begin position="40"/>
        <end position="59"/>
    </location>
</feature>
<dbReference type="NCBIfam" id="TIGR00254">
    <property type="entry name" value="GGDEF"/>
    <property type="match status" value="1"/>
</dbReference>
<sequence>MGQDNKEYSISILCEFIDKNIEREFFNYYIGRVMRYIRPILLILGSLNMLFLIPDYFLVKNLKTFLDILVNRSTFFILILILFIFIKNIKNYVNLAYMITIYEFILSISFLLIFIQYGNSRNFSIQAFGVMVIILGIFLIPNKWMNSLIASSFISIAFFILSVYYSKQTQFAEYSAGIVYILIVLVISSISAFQNGYFNRKQYAYSKELLDMSITDPLTGIYNRGKFNEDLKKWIDYSKRYRASFSVAIFDLDNFKRINDTYGHLVGDKVIVGTVNVIKNSIRQTDVFARWGGEEFVLLFPNTNRQQAIELTERLRVLISHNKFEKVGSVTCSFGLATFKENDNADSLINSADELLYTAKKGGKNRVAN</sequence>
<organism evidence="3 4">
    <name type="scientific">Candidatus Clostridium eludens</name>
    <dbReference type="NCBI Taxonomy" id="3381663"/>
    <lineage>
        <taxon>Bacteria</taxon>
        <taxon>Bacillati</taxon>
        <taxon>Bacillota</taxon>
        <taxon>Clostridia</taxon>
        <taxon>Eubacteriales</taxon>
        <taxon>Clostridiaceae</taxon>
        <taxon>Clostridium</taxon>
    </lineage>
</organism>
<evidence type="ECO:0000313" key="4">
    <source>
        <dbReference type="Proteomes" id="UP001623660"/>
    </source>
</evidence>
<evidence type="ECO:0000259" key="2">
    <source>
        <dbReference type="PROSITE" id="PS50887"/>
    </source>
</evidence>
<protein>
    <submittedName>
        <fullName evidence="3">GGDEF domain-containing protein</fullName>
    </submittedName>
</protein>
<dbReference type="InterPro" id="IPR000160">
    <property type="entry name" value="GGDEF_dom"/>
</dbReference>
<name>A0ABW8SSC0_9CLOT</name>
<keyword evidence="4" id="KW-1185">Reference proteome</keyword>
<dbReference type="InterPro" id="IPR050469">
    <property type="entry name" value="Diguanylate_Cyclase"/>
</dbReference>
<dbReference type="Pfam" id="PF00990">
    <property type="entry name" value="GGDEF"/>
    <property type="match status" value="1"/>
</dbReference>
<evidence type="ECO:0000256" key="1">
    <source>
        <dbReference type="SAM" id="Phobius"/>
    </source>
</evidence>
<keyword evidence="1" id="KW-1133">Transmembrane helix</keyword>
<keyword evidence="1" id="KW-0812">Transmembrane</keyword>
<proteinExistence type="predicted"/>
<dbReference type="PANTHER" id="PTHR45138">
    <property type="entry name" value="REGULATORY COMPONENTS OF SENSORY TRANSDUCTION SYSTEM"/>
    <property type="match status" value="1"/>
</dbReference>
<dbReference type="Proteomes" id="UP001623660">
    <property type="component" value="Unassembled WGS sequence"/>
</dbReference>
<accession>A0ABW8SSC0</accession>
<feature type="domain" description="GGDEF" evidence="2">
    <location>
        <begin position="243"/>
        <end position="369"/>
    </location>
</feature>
<dbReference type="PROSITE" id="PS50887">
    <property type="entry name" value="GGDEF"/>
    <property type="match status" value="1"/>
</dbReference>
<dbReference type="InterPro" id="IPR029787">
    <property type="entry name" value="Nucleotide_cyclase"/>
</dbReference>